<dbReference type="Gene3D" id="1.10.287.630">
    <property type="entry name" value="Helix hairpin bin"/>
    <property type="match status" value="1"/>
</dbReference>
<dbReference type="CDD" id="cd00038">
    <property type="entry name" value="CAP_ED"/>
    <property type="match status" value="1"/>
</dbReference>
<feature type="transmembrane region" description="Helical" evidence="1">
    <location>
        <begin position="133"/>
        <end position="155"/>
    </location>
</feature>
<dbReference type="SMART" id="SM00100">
    <property type="entry name" value="cNMP"/>
    <property type="match status" value="1"/>
</dbReference>
<evidence type="ECO:0000313" key="3">
    <source>
        <dbReference type="EMBL" id="EDS32493.1"/>
    </source>
</evidence>
<dbReference type="SUPFAM" id="SSF51206">
    <property type="entry name" value="cAMP-binding domain-like"/>
    <property type="match status" value="1"/>
</dbReference>
<gene>
    <name evidence="4" type="primary">6041455</name>
    <name evidence="3" type="ORF">CpipJ_CPIJ008823</name>
</gene>
<sequence length="597" mass="70137">MAQEDDDATTESPSKVTDWRTGPDIDLYKAFVPGESRRERQVVKVAIMALSRWFRRLCYLDETSALARSVFRSDTAMKREMSRHISFFGSTVHPFSFLRFVWECVMIAVFGASFLVLPYDVTFLYKPEDYMTITWFHLIVLTVDVLCMVDICFTIRTGFYDKQNQHVELDPRRIANRYVRFWFWVDVISSAPDTLISRYVRSRPPLSYCFFDCIHKRTMHFGCLWDLINVLSLLKIFRIRTFLRYVNNVYKRYGFRRNVVKFTTIAVVITVTLHWISCLMFLSVRIAQGADPELVDSHSWTKSRADIWDHKPADRYIECFFRTLYTVGLMTHSIDPFMTNEDIVMLLAASILGYILKIYLLAELLIFVRITFSSNNMYHEHRHELQNYIRHEQLSPDLEDRMLRYYDHRVANRYSRKRLIDFATSDQFHAPIRDEVCGALVAGVSLFHDTMTVEMIRKLLLAMQYQLYLKDDLIVSAADGSDGARMVFIIRGTVAIYTAAWREVLHLEDGEHFGEYQLVLGGDTMKYSNIVAVETSEIYVLDRNLFEVVLTQHPEVRERIINMARERYESLAALERDVVLETIDGAETVRRTRKFYE</sequence>
<evidence type="ECO:0000313" key="5">
    <source>
        <dbReference type="Proteomes" id="UP000002320"/>
    </source>
</evidence>
<keyword evidence="5" id="KW-1185">Reference proteome</keyword>
<keyword evidence="1" id="KW-0812">Transmembrane</keyword>
<protein>
    <recommendedName>
        <fullName evidence="2">Cyclic nucleotide-binding domain-containing protein</fullName>
    </recommendedName>
</protein>
<dbReference type="GO" id="GO:0035725">
    <property type="term" value="P:sodium ion transmembrane transport"/>
    <property type="evidence" value="ECO:0007669"/>
    <property type="project" value="TreeGrafter"/>
</dbReference>
<dbReference type="PANTHER" id="PTHR45689:SF14">
    <property type="entry name" value="CYCLIC NUCLEOTIDE-GATED CATION CHANNEL SUBUNIT A-LIKE PROTEIN"/>
    <property type="match status" value="1"/>
</dbReference>
<dbReference type="GO" id="GO:0003254">
    <property type="term" value="P:regulation of membrane depolarization"/>
    <property type="evidence" value="ECO:0007669"/>
    <property type="project" value="TreeGrafter"/>
</dbReference>
<dbReference type="eggNOG" id="KOG0498">
    <property type="taxonomic scope" value="Eukaryota"/>
</dbReference>
<feature type="transmembrane region" description="Helical" evidence="1">
    <location>
        <begin position="258"/>
        <end position="282"/>
    </location>
</feature>
<dbReference type="Gene3D" id="2.60.120.10">
    <property type="entry name" value="Jelly Rolls"/>
    <property type="match status" value="1"/>
</dbReference>
<organism>
    <name type="scientific">Culex quinquefasciatus</name>
    <name type="common">Southern house mosquito</name>
    <name type="synonym">Culex pungens</name>
    <dbReference type="NCBI Taxonomy" id="7176"/>
    <lineage>
        <taxon>Eukaryota</taxon>
        <taxon>Metazoa</taxon>
        <taxon>Ecdysozoa</taxon>
        <taxon>Arthropoda</taxon>
        <taxon>Hexapoda</taxon>
        <taxon>Insecta</taxon>
        <taxon>Pterygota</taxon>
        <taxon>Neoptera</taxon>
        <taxon>Endopterygota</taxon>
        <taxon>Diptera</taxon>
        <taxon>Nematocera</taxon>
        <taxon>Culicoidea</taxon>
        <taxon>Culicidae</taxon>
        <taxon>Culicinae</taxon>
        <taxon>Culicini</taxon>
        <taxon>Culex</taxon>
        <taxon>Culex</taxon>
    </lineage>
</organism>
<dbReference type="Pfam" id="PF00027">
    <property type="entry name" value="cNMP_binding"/>
    <property type="match status" value="1"/>
</dbReference>
<dbReference type="VEuPathDB" id="VectorBase:CQUJHB003503"/>
<dbReference type="GO" id="GO:0098855">
    <property type="term" value="C:HCN channel complex"/>
    <property type="evidence" value="ECO:0007669"/>
    <property type="project" value="TreeGrafter"/>
</dbReference>
<dbReference type="EMBL" id="DS232029">
    <property type="protein sequence ID" value="EDS32493.1"/>
    <property type="molecule type" value="Genomic_DNA"/>
</dbReference>
<dbReference type="VEuPathDB" id="VectorBase:CPIJ008823"/>
<feature type="transmembrane region" description="Helical" evidence="1">
    <location>
        <begin position="343"/>
        <end position="368"/>
    </location>
</feature>
<dbReference type="InterPro" id="IPR000595">
    <property type="entry name" value="cNMP-bd_dom"/>
</dbReference>
<evidence type="ECO:0000256" key="1">
    <source>
        <dbReference type="SAM" id="Phobius"/>
    </source>
</evidence>
<reference evidence="3" key="1">
    <citation type="submission" date="2007-03" db="EMBL/GenBank/DDBJ databases">
        <title>Annotation of Culex pipiens quinquefasciatus.</title>
        <authorList>
            <consortium name="The Broad Institute Genome Sequencing Platform"/>
            <person name="Atkinson P.W."/>
            <person name="Hemingway J."/>
            <person name="Christensen B.M."/>
            <person name="Higgs S."/>
            <person name="Kodira C."/>
            <person name="Hannick L."/>
            <person name="Megy K."/>
            <person name="O'Leary S."/>
            <person name="Pearson M."/>
            <person name="Haas B.J."/>
            <person name="Mauceli E."/>
            <person name="Wortman J.R."/>
            <person name="Lee N.H."/>
            <person name="Guigo R."/>
            <person name="Stanke M."/>
            <person name="Alvarado L."/>
            <person name="Amedeo P."/>
            <person name="Antoine C.H."/>
            <person name="Arensburger P."/>
            <person name="Bidwell S.L."/>
            <person name="Crawford M."/>
            <person name="Camaro F."/>
            <person name="Devon K."/>
            <person name="Engels R."/>
            <person name="Hammond M."/>
            <person name="Howarth C."/>
            <person name="Koehrsen M."/>
            <person name="Lawson D."/>
            <person name="Montgomery P."/>
            <person name="Nene V."/>
            <person name="Nusbaum C."/>
            <person name="Puiu D."/>
            <person name="Romero-Severson J."/>
            <person name="Severson D.W."/>
            <person name="Shumway M."/>
            <person name="Sisk P."/>
            <person name="Stolte C."/>
            <person name="Zeng Q."/>
            <person name="Eisenstadt E."/>
            <person name="Fraser-Liggett C."/>
            <person name="Strausberg R."/>
            <person name="Galagan J."/>
            <person name="Birren B."/>
            <person name="Collins F.H."/>
        </authorList>
    </citation>
    <scope>NUCLEOTIDE SEQUENCE [LARGE SCALE GENOMIC DNA]</scope>
    <source>
        <strain evidence="3">JHB</strain>
    </source>
</reference>
<feature type="domain" description="Cyclic nucleotide-binding" evidence="2">
    <location>
        <begin position="447"/>
        <end position="567"/>
    </location>
</feature>
<evidence type="ECO:0000313" key="4">
    <source>
        <dbReference type="EnsemblMetazoa" id="CPIJ008823-PA"/>
    </source>
</evidence>
<proteinExistence type="predicted"/>
<name>B0WPS8_CULQU</name>
<dbReference type="EnsemblMetazoa" id="CPIJ008823-RA">
    <property type="protein sequence ID" value="CPIJ008823-PA"/>
    <property type="gene ID" value="CPIJ008823"/>
</dbReference>
<dbReference type="InParanoid" id="B0WPS8"/>
<feature type="transmembrane region" description="Helical" evidence="1">
    <location>
        <begin position="100"/>
        <end position="121"/>
    </location>
</feature>
<dbReference type="AlphaFoldDB" id="B0WPS8"/>
<dbReference type="PROSITE" id="PS50042">
    <property type="entry name" value="CNMP_BINDING_3"/>
    <property type="match status" value="1"/>
</dbReference>
<reference evidence="4" key="2">
    <citation type="submission" date="2020-05" db="UniProtKB">
        <authorList>
            <consortium name="EnsemblMetazoa"/>
        </authorList>
    </citation>
    <scope>IDENTIFICATION</scope>
    <source>
        <strain evidence="4">JHB</strain>
    </source>
</reference>
<dbReference type="InterPro" id="IPR051413">
    <property type="entry name" value="K/Na_HCN_channel"/>
</dbReference>
<dbReference type="InterPro" id="IPR018490">
    <property type="entry name" value="cNMP-bd_dom_sf"/>
</dbReference>
<keyword evidence="1" id="KW-0472">Membrane</keyword>
<dbReference type="OrthoDB" id="2021138at2759"/>
<dbReference type="GO" id="GO:0005249">
    <property type="term" value="F:voltage-gated potassium channel activity"/>
    <property type="evidence" value="ECO:0007669"/>
    <property type="project" value="TreeGrafter"/>
</dbReference>
<dbReference type="HOGENOM" id="CLU_445662_0_0_1"/>
<dbReference type="Gene3D" id="1.10.287.70">
    <property type="match status" value="1"/>
</dbReference>
<accession>B0WPS8</accession>
<evidence type="ECO:0000259" key="2">
    <source>
        <dbReference type="PROSITE" id="PS50042"/>
    </source>
</evidence>
<dbReference type="OMA" id="YLISHAY"/>
<dbReference type="Proteomes" id="UP000002320">
    <property type="component" value="Unassembled WGS sequence"/>
</dbReference>
<keyword evidence="1" id="KW-1133">Transmembrane helix</keyword>
<dbReference type="KEGG" id="cqu:CpipJ_CPIJ008823"/>
<dbReference type="InterPro" id="IPR014710">
    <property type="entry name" value="RmlC-like_jellyroll"/>
</dbReference>
<dbReference type="PANTHER" id="PTHR45689">
    <property type="entry name" value="I[[H]] CHANNEL, ISOFORM E"/>
    <property type="match status" value="1"/>
</dbReference>